<evidence type="ECO:0000313" key="1">
    <source>
        <dbReference type="EMBL" id="CAI9712842.1"/>
    </source>
</evidence>
<evidence type="ECO:0000313" key="2">
    <source>
        <dbReference type="Proteomes" id="UP001162501"/>
    </source>
</evidence>
<dbReference type="EMBL" id="OX596092">
    <property type="protein sequence ID" value="CAI9712842.1"/>
    <property type="molecule type" value="Genomic_DNA"/>
</dbReference>
<dbReference type="Proteomes" id="UP001162501">
    <property type="component" value="Chromosome 8"/>
</dbReference>
<sequence length="92" mass="10124">MQCSGSWRVRRGSTAVQGVFSISFVLSETGRTELVQHDSRIFPSTAEIRAFSEVYRLSSDSESTQGCVDLPKSSGDFPGGDKLLRPGRRQKV</sequence>
<accession>A0ACB0FJ09</accession>
<name>A0ACB0FJ09_RANTA</name>
<protein>
    <submittedName>
        <fullName evidence="1">Uncharacterized protein</fullName>
    </submittedName>
</protein>
<proteinExistence type="predicted"/>
<gene>
    <name evidence="1" type="ORF">MRATA1EN3_LOCUS24055</name>
</gene>
<reference evidence="1" key="1">
    <citation type="submission" date="2023-05" db="EMBL/GenBank/DDBJ databases">
        <authorList>
            <consortium name="ELIXIR-Norway"/>
        </authorList>
    </citation>
    <scope>NUCLEOTIDE SEQUENCE</scope>
</reference>
<organism evidence="1 2">
    <name type="scientific">Rangifer tarandus platyrhynchus</name>
    <name type="common">Svalbard reindeer</name>
    <dbReference type="NCBI Taxonomy" id="3082113"/>
    <lineage>
        <taxon>Eukaryota</taxon>
        <taxon>Metazoa</taxon>
        <taxon>Chordata</taxon>
        <taxon>Craniata</taxon>
        <taxon>Vertebrata</taxon>
        <taxon>Euteleostomi</taxon>
        <taxon>Mammalia</taxon>
        <taxon>Eutheria</taxon>
        <taxon>Laurasiatheria</taxon>
        <taxon>Artiodactyla</taxon>
        <taxon>Ruminantia</taxon>
        <taxon>Pecora</taxon>
        <taxon>Cervidae</taxon>
        <taxon>Odocoileinae</taxon>
        <taxon>Rangifer</taxon>
    </lineage>
</organism>